<dbReference type="RefSeq" id="WP_160883380.1">
    <property type="nucleotide sequence ID" value="NZ_WURB01000002.1"/>
</dbReference>
<dbReference type="OrthoDB" id="2086168at2"/>
<reference evidence="1 2" key="1">
    <citation type="submission" date="2019-12" db="EMBL/GenBank/DDBJ databases">
        <authorList>
            <person name="Yuan C.-G."/>
        </authorList>
    </citation>
    <scope>NUCLEOTIDE SEQUENCE [LARGE SCALE GENOMIC DNA]</scope>
    <source>
        <strain evidence="1 2">KCTC 23863</strain>
    </source>
</reference>
<reference evidence="1 2" key="2">
    <citation type="submission" date="2020-01" db="EMBL/GenBank/DDBJ databases">
        <title>Microvirga sp. nov., an arsenate reduction bacterium isolated from Tibet hotspring sediments.</title>
        <authorList>
            <person name="Xian W.-D."/>
            <person name="Li W.-J."/>
        </authorList>
    </citation>
    <scope>NUCLEOTIDE SEQUENCE [LARGE SCALE GENOMIC DNA]</scope>
    <source>
        <strain evidence="1 2">KCTC 23863</strain>
    </source>
</reference>
<sequence length="109" mass="12239">MCALCGVLGSADHWTDAIARPGVFSRNSDTAERRRERMRRVQCANRVLKSYGLKLRDWQGSAFLLATATGKTEIVDHLAHLWIKAEKLTGRLCDPLDPALIARLEAEYD</sequence>
<organism evidence="1 2">
    <name type="scientific">Microvirga makkahensis</name>
    <dbReference type="NCBI Taxonomy" id="1128670"/>
    <lineage>
        <taxon>Bacteria</taxon>
        <taxon>Pseudomonadati</taxon>
        <taxon>Pseudomonadota</taxon>
        <taxon>Alphaproteobacteria</taxon>
        <taxon>Hyphomicrobiales</taxon>
        <taxon>Methylobacteriaceae</taxon>
        <taxon>Microvirga</taxon>
    </lineage>
</organism>
<dbReference type="AlphaFoldDB" id="A0A7X3SN05"/>
<proteinExistence type="predicted"/>
<accession>A0A7X3SN05</accession>
<keyword evidence="2" id="KW-1185">Reference proteome</keyword>
<protein>
    <submittedName>
        <fullName evidence="1">Uncharacterized protein</fullName>
    </submittedName>
</protein>
<gene>
    <name evidence="1" type="ORF">GR328_04865</name>
</gene>
<dbReference type="EMBL" id="WURB01000002">
    <property type="protein sequence ID" value="MXQ10790.1"/>
    <property type="molecule type" value="Genomic_DNA"/>
</dbReference>
<evidence type="ECO:0000313" key="2">
    <source>
        <dbReference type="Proteomes" id="UP000436483"/>
    </source>
</evidence>
<evidence type="ECO:0000313" key="1">
    <source>
        <dbReference type="EMBL" id="MXQ10790.1"/>
    </source>
</evidence>
<dbReference type="Proteomes" id="UP000436483">
    <property type="component" value="Unassembled WGS sequence"/>
</dbReference>
<comment type="caution">
    <text evidence="1">The sequence shown here is derived from an EMBL/GenBank/DDBJ whole genome shotgun (WGS) entry which is preliminary data.</text>
</comment>
<name>A0A7X3SN05_9HYPH</name>